<dbReference type="EMBL" id="JARKIE010000195">
    <property type="protein sequence ID" value="KAJ7668231.1"/>
    <property type="molecule type" value="Genomic_DNA"/>
</dbReference>
<reference evidence="1" key="1">
    <citation type="submission" date="2023-03" db="EMBL/GenBank/DDBJ databases">
        <title>Massive genome expansion in bonnet fungi (Mycena s.s.) driven by repeated elements and novel gene families across ecological guilds.</title>
        <authorList>
            <consortium name="Lawrence Berkeley National Laboratory"/>
            <person name="Harder C.B."/>
            <person name="Miyauchi S."/>
            <person name="Viragh M."/>
            <person name="Kuo A."/>
            <person name="Thoen E."/>
            <person name="Andreopoulos B."/>
            <person name="Lu D."/>
            <person name="Skrede I."/>
            <person name="Drula E."/>
            <person name="Henrissat B."/>
            <person name="Morin E."/>
            <person name="Kohler A."/>
            <person name="Barry K."/>
            <person name="LaButti K."/>
            <person name="Morin E."/>
            <person name="Salamov A."/>
            <person name="Lipzen A."/>
            <person name="Mereny Z."/>
            <person name="Hegedus B."/>
            <person name="Baldrian P."/>
            <person name="Stursova M."/>
            <person name="Weitz H."/>
            <person name="Taylor A."/>
            <person name="Grigoriev I.V."/>
            <person name="Nagy L.G."/>
            <person name="Martin F."/>
            <person name="Kauserud H."/>
        </authorList>
    </citation>
    <scope>NUCLEOTIDE SEQUENCE</scope>
    <source>
        <strain evidence="1">CBHHK067</strain>
    </source>
</reference>
<evidence type="ECO:0000313" key="1">
    <source>
        <dbReference type="EMBL" id="KAJ7668231.1"/>
    </source>
</evidence>
<evidence type="ECO:0000313" key="2">
    <source>
        <dbReference type="Proteomes" id="UP001221757"/>
    </source>
</evidence>
<comment type="caution">
    <text evidence="1">The sequence shown here is derived from an EMBL/GenBank/DDBJ whole genome shotgun (WGS) entry which is preliminary data.</text>
</comment>
<protein>
    <submittedName>
        <fullName evidence="1">Uncharacterized protein</fullName>
    </submittedName>
</protein>
<dbReference type="AlphaFoldDB" id="A0AAD7G525"/>
<dbReference type="Proteomes" id="UP001221757">
    <property type="component" value="Unassembled WGS sequence"/>
</dbReference>
<proteinExistence type="predicted"/>
<gene>
    <name evidence="1" type="ORF">B0H17DRAFT_1142479</name>
</gene>
<accession>A0AAD7G525</accession>
<sequence>MESKNGKIIVMADQSRSEHSAPKVYALVYAKVYANGKATRTSARMEIKIDQICDNIKEVYRESTVDGRRSIKRSIDHLSGESDTLVELSVIIQNPPGPVPAALYQD</sequence>
<keyword evidence="2" id="KW-1185">Reference proteome</keyword>
<name>A0AAD7G525_MYCRO</name>
<organism evidence="1 2">
    <name type="scientific">Mycena rosella</name>
    <name type="common">Pink bonnet</name>
    <name type="synonym">Agaricus rosellus</name>
    <dbReference type="NCBI Taxonomy" id="1033263"/>
    <lineage>
        <taxon>Eukaryota</taxon>
        <taxon>Fungi</taxon>
        <taxon>Dikarya</taxon>
        <taxon>Basidiomycota</taxon>
        <taxon>Agaricomycotina</taxon>
        <taxon>Agaricomycetes</taxon>
        <taxon>Agaricomycetidae</taxon>
        <taxon>Agaricales</taxon>
        <taxon>Marasmiineae</taxon>
        <taxon>Mycenaceae</taxon>
        <taxon>Mycena</taxon>
    </lineage>
</organism>